<gene>
    <name evidence="2" type="ORF">K239x_35710</name>
</gene>
<dbReference type="RefSeq" id="WP_145419384.1">
    <property type="nucleotide sequence ID" value="NZ_CP036526.1"/>
</dbReference>
<evidence type="ECO:0000313" key="3">
    <source>
        <dbReference type="Proteomes" id="UP000319817"/>
    </source>
</evidence>
<dbReference type="EMBL" id="CP036526">
    <property type="protein sequence ID" value="QDT11571.1"/>
    <property type="molecule type" value="Genomic_DNA"/>
</dbReference>
<dbReference type="Proteomes" id="UP000319817">
    <property type="component" value="Chromosome"/>
</dbReference>
<name>A0A517NWS6_9BACT</name>
<evidence type="ECO:0000256" key="1">
    <source>
        <dbReference type="SAM" id="SignalP"/>
    </source>
</evidence>
<accession>A0A517NWS6</accession>
<feature type="chain" id="PRO_5022126958" evidence="1">
    <location>
        <begin position="22"/>
        <end position="187"/>
    </location>
</feature>
<keyword evidence="2" id="KW-0966">Cell projection</keyword>
<proteinExistence type="predicted"/>
<dbReference type="Pfam" id="PF10029">
    <property type="entry name" value="DUF2271"/>
    <property type="match status" value="1"/>
</dbReference>
<protein>
    <submittedName>
        <fullName evidence="2">Flagellar basal body rod modification protein</fullName>
    </submittedName>
</protein>
<dbReference type="OrthoDB" id="195316at2"/>
<reference evidence="2 3" key="1">
    <citation type="submission" date="2019-02" db="EMBL/GenBank/DDBJ databases">
        <title>Deep-cultivation of Planctomycetes and their phenomic and genomic characterization uncovers novel biology.</title>
        <authorList>
            <person name="Wiegand S."/>
            <person name="Jogler M."/>
            <person name="Boedeker C."/>
            <person name="Pinto D."/>
            <person name="Vollmers J."/>
            <person name="Rivas-Marin E."/>
            <person name="Kohn T."/>
            <person name="Peeters S.H."/>
            <person name="Heuer A."/>
            <person name="Rast P."/>
            <person name="Oberbeckmann S."/>
            <person name="Bunk B."/>
            <person name="Jeske O."/>
            <person name="Meyerdierks A."/>
            <person name="Storesund J.E."/>
            <person name="Kallscheuer N."/>
            <person name="Luecker S."/>
            <person name="Lage O.M."/>
            <person name="Pohl T."/>
            <person name="Merkel B.J."/>
            <person name="Hornburger P."/>
            <person name="Mueller R.-W."/>
            <person name="Bruemmer F."/>
            <person name="Labrenz M."/>
            <person name="Spormann A.M."/>
            <person name="Op den Camp H."/>
            <person name="Overmann J."/>
            <person name="Amann R."/>
            <person name="Jetten M.S.M."/>
            <person name="Mascher T."/>
            <person name="Medema M.H."/>
            <person name="Devos D.P."/>
            <person name="Kaster A.-K."/>
            <person name="Ovreas L."/>
            <person name="Rohde M."/>
            <person name="Galperin M.Y."/>
            <person name="Jogler C."/>
        </authorList>
    </citation>
    <scope>NUCLEOTIDE SEQUENCE [LARGE SCALE GENOMIC DNA]</scope>
    <source>
        <strain evidence="2 3">K23_9</strain>
    </source>
</reference>
<dbReference type="Gene3D" id="2.60.40.4070">
    <property type="match status" value="1"/>
</dbReference>
<sequence length="187" mass="21343" precursor="true">MRSVFAVVGFLLLVLPTPSIAETRAAKATKTSGRMVVEVEINRPDASRRYRKPYVAVWVEDKDRFPVKTIALWLMKNNPGPRWHPDLRQWYKSDRMRLLVEDESLIDGMSGATRSPGKYKFAWDGTDNDGKVLPPGEYMFYVESAREHGTYQLIKESIELGKPFKKSLSGNNEIKSVRLDYQTGASK</sequence>
<keyword evidence="1" id="KW-0732">Signal</keyword>
<keyword evidence="3" id="KW-1185">Reference proteome</keyword>
<evidence type="ECO:0000313" key="2">
    <source>
        <dbReference type="EMBL" id="QDT11571.1"/>
    </source>
</evidence>
<organism evidence="2 3">
    <name type="scientific">Stieleria marina</name>
    <dbReference type="NCBI Taxonomy" id="1930275"/>
    <lineage>
        <taxon>Bacteria</taxon>
        <taxon>Pseudomonadati</taxon>
        <taxon>Planctomycetota</taxon>
        <taxon>Planctomycetia</taxon>
        <taxon>Pirellulales</taxon>
        <taxon>Pirellulaceae</taxon>
        <taxon>Stieleria</taxon>
    </lineage>
</organism>
<keyword evidence="2" id="KW-0282">Flagellum</keyword>
<dbReference type="PIRSF" id="PIRSF014995">
    <property type="entry name" value="UCP014995"/>
    <property type="match status" value="1"/>
</dbReference>
<feature type="signal peptide" evidence="1">
    <location>
        <begin position="1"/>
        <end position="21"/>
    </location>
</feature>
<dbReference type="AlphaFoldDB" id="A0A517NWS6"/>
<dbReference type="InterPro" id="IPR014469">
    <property type="entry name" value="DUF2271"/>
</dbReference>
<keyword evidence="2" id="KW-0969">Cilium</keyword>